<dbReference type="AlphaFoldDB" id="X1SBQ7"/>
<evidence type="ECO:0000313" key="1">
    <source>
        <dbReference type="EMBL" id="GAI90418.1"/>
    </source>
</evidence>
<organism evidence="1">
    <name type="scientific">marine sediment metagenome</name>
    <dbReference type="NCBI Taxonomy" id="412755"/>
    <lineage>
        <taxon>unclassified sequences</taxon>
        <taxon>metagenomes</taxon>
        <taxon>ecological metagenomes</taxon>
    </lineage>
</organism>
<accession>X1SBQ7</accession>
<reference evidence="1" key="1">
    <citation type="journal article" date="2014" name="Front. Microbiol.">
        <title>High frequency of phylogenetically diverse reductive dehalogenase-homologous genes in deep subseafloor sedimentary metagenomes.</title>
        <authorList>
            <person name="Kawai M."/>
            <person name="Futagami T."/>
            <person name="Toyoda A."/>
            <person name="Takaki Y."/>
            <person name="Nishi S."/>
            <person name="Hori S."/>
            <person name="Arai W."/>
            <person name="Tsubouchi T."/>
            <person name="Morono Y."/>
            <person name="Uchiyama I."/>
            <person name="Ito T."/>
            <person name="Fujiyama A."/>
            <person name="Inagaki F."/>
            <person name="Takami H."/>
        </authorList>
    </citation>
    <scope>NUCLEOTIDE SEQUENCE</scope>
    <source>
        <strain evidence="1">Expedition CK06-06</strain>
    </source>
</reference>
<sequence>QSMVKQDSSPKKAYYETASIGITFDLGGF</sequence>
<dbReference type="EMBL" id="BARW01024307">
    <property type="protein sequence ID" value="GAI90418.1"/>
    <property type="molecule type" value="Genomic_DNA"/>
</dbReference>
<feature type="non-terminal residue" evidence="1">
    <location>
        <position position="1"/>
    </location>
</feature>
<name>X1SBQ7_9ZZZZ</name>
<proteinExistence type="predicted"/>
<comment type="caution">
    <text evidence="1">The sequence shown here is derived from an EMBL/GenBank/DDBJ whole genome shotgun (WGS) entry which is preliminary data.</text>
</comment>
<gene>
    <name evidence="1" type="ORF">S12H4_40105</name>
</gene>
<protein>
    <submittedName>
        <fullName evidence="1">Uncharacterized protein</fullName>
    </submittedName>
</protein>